<name>A0A9P7ET63_9AGAM</name>
<sequence>MLSFLGRKKTDRAFNSTSTLPRKFTNAPSPSVGKQLFAIASTADGSLFDERLPSSLPSSPLNASLPSLGSKFAAHFSSPIKTLKARFSSSYKSTNTPTTRSSATLSSPVAHCNVISLESRSSSTVNSRPATSTPLLQPSAENAPYYEIIDDFSDLFTLPEHLPEPTQSAQTASALSPAVVSMEPTTPSSKCSSSCLKLPAASPPHHFSISRKRWSDLAHGSSLSGSNTDVSCATDSSMCSRRGFGNEL</sequence>
<dbReference type="OrthoDB" id="2804750at2759"/>
<evidence type="ECO:0000313" key="2">
    <source>
        <dbReference type="EMBL" id="KAG2087712.1"/>
    </source>
</evidence>
<accession>A0A9P7ET63</accession>
<dbReference type="EMBL" id="JABBWM010000129">
    <property type="protein sequence ID" value="KAG2087712.1"/>
    <property type="molecule type" value="Genomic_DNA"/>
</dbReference>
<organism evidence="2 3">
    <name type="scientific">Suillus discolor</name>
    <dbReference type="NCBI Taxonomy" id="1912936"/>
    <lineage>
        <taxon>Eukaryota</taxon>
        <taxon>Fungi</taxon>
        <taxon>Dikarya</taxon>
        <taxon>Basidiomycota</taxon>
        <taxon>Agaricomycotina</taxon>
        <taxon>Agaricomycetes</taxon>
        <taxon>Agaricomycetidae</taxon>
        <taxon>Boletales</taxon>
        <taxon>Suillineae</taxon>
        <taxon>Suillaceae</taxon>
        <taxon>Suillus</taxon>
    </lineage>
</organism>
<evidence type="ECO:0000256" key="1">
    <source>
        <dbReference type="SAM" id="MobiDB-lite"/>
    </source>
</evidence>
<protein>
    <submittedName>
        <fullName evidence="2">Uncharacterized protein</fullName>
    </submittedName>
</protein>
<feature type="compositionally biased region" description="Polar residues" evidence="1">
    <location>
        <begin position="221"/>
        <end position="239"/>
    </location>
</feature>
<dbReference type="GeneID" id="64704857"/>
<keyword evidence="3" id="KW-1185">Reference proteome</keyword>
<dbReference type="RefSeq" id="XP_041285318.1">
    <property type="nucleotide sequence ID" value="XM_041442598.1"/>
</dbReference>
<comment type="caution">
    <text evidence="2">The sequence shown here is derived from an EMBL/GenBank/DDBJ whole genome shotgun (WGS) entry which is preliminary data.</text>
</comment>
<gene>
    <name evidence="2" type="ORF">F5147DRAFT_781241</name>
</gene>
<evidence type="ECO:0000313" key="3">
    <source>
        <dbReference type="Proteomes" id="UP000823399"/>
    </source>
</evidence>
<dbReference type="AlphaFoldDB" id="A0A9P7ET63"/>
<feature type="region of interest" description="Disordered" evidence="1">
    <location>
        <begin position="218"/>
        <end position="248"/>
    </location>
</feature>
<proteinExistence type="predicted"/>
<reference evidence="2" key="1">
    <citation type="journal article" date="2020" name="New Phytol.">
        <title>Comparative genomics reveals dynamic genome evolution in host specialist ectomycorrhizal fungi.</title>
        <authorList>
            <person name="Lofgren L.A."/>
            <person name="Nguyen N.H."/>
            <person name="Vilgalys R."/>
            <person name="Ruytinx J."/>
            <person name="Liao H.L."/>
            <person name="Branco S."/>
            <person name="Kuo A."/>
            <person name="LaButti K."/>
            <person name="Lipzen A."/>
            <person name="Andreopoulos W."/>
            <person name="Pangilinan J."/>
            <person name="Riley R."/>
            <person name="Hundley H."/>
            <person name="Na H."/>
            <person name="Barry K."/>
            <person name="Grigoriev I.V."/>
            <person name="Stajich J.E."/>
            <person name="Kennedy P.G."/>
        </authorList>
    </citation>
    <scope>NUCLEOTIDE SEQUENCE</scope>
    <source>
        <strain evidence="2">FC423</strain>
    </source>
</reference>
<dbReference type="Proteomes" id="UP000823399">
    <property type="component" value="Unassembled WGS sequence"/>
</dbReference>